<dbReference type="OrthoDB" id="6220944at2759"/>
<dbReference type="InterPro" id="IPR012337">
    <property type="entry name" value="RNaseH-like_sf"/>
</dbReference>
<evidence type="ECO:0000256" key="1">
    <source>
        <dbReference type="ARBA" id="ARBA00022679"/>
    </source>
</evidence>
<dbReference type="InterPro" id="IPR041373">
    <property type="entry name" value="RT_RNaseH"/>
</dbReference>
<dbReference type="InterPro" id="IPR001584">
    <property type="entry name" value="Integrase_cat-core"/>
</dbReference>
<dbReference type="Pfam" id="PF17917">
    <property type="entry name" value="RT_RNaseH"/>
    <property type="match status" value="1"/>
</dbReference>
<evidence type="ECO:0000313" key="10">
    <source>
        <dbReference type="Proteomes" id="UP000215902"/>
    </source>
</evidence>
<dbReference type="Pfam" id="PF17921">
    <property type="entry name" value="Integrase_H2C2"/>
    <property type="match status" value="1"/>
</dbReference>
<evidence type="ECO:0000256" key="2">
    <source>
        <dbReference type="ARBA" id="ARBA00022695"/>
    </source>
</evidence>
<gene>
    <name evidence="9" type="ORF">BOX15_Mlig033351g1</name>
</gene>
<evidence type="ECO:0000313" key="9">
    <source>
        <dbReference type="EMBL" id="PAA87296.1"/>
    </source>
</evidence>
<feature type="region of interest" description="Disordered" evidence="7">
    <location>
        <begin position="160"/>
        <end position="227"/>
    </location>
</feature>
<dbReference type="SUPFAM" id="SSF56672">
    <property type="entry name" value="DNA/RNA polymerases"/>
    <property type="match status" value="1"/>
</dbReference>
<evidence type="ECO:0000256" key="3">
    <source>
        <dbReference type="ARBA" id="ARBA00022722"/>
    </source>
</evidence>
<keyword evidence="10" id="KW-1185">Reference proteome</keyword>
<organism evidence="9 10">
    <name type="scientific">Macrostomum lignano</name>
    <dbReference type="NCBI Taxonomy" id="282301"/>
    <lineage>
        <taxon>Eukaryota</taxon>
        <taxon>Metazoa</taxon>
        <taxon>Spiralia</taxon>
        <taxon>Lophotrochozoa</taxon>
        <taxon>Platyhelminthes</taxon>
        <taxon>Rhabditophora</taxon>
        <taxon>Macrostomorpha</taxon>
        <taxon>Macrostomida</taxon>
        <taxon>Macrostomidae</taxon>
        <taxon>Macrostomum</taxon>
    </lineage>
</organism>
<keyword evidence="5" id="KW-0378">Hydrolase</keyword>
<reference evidence="9 10" key="1">
    <citation type="submission" date="2017-06" db="EMBL/GenBank/DDBJ databases">
        <title>A platform for efficient transgenesis in Macrostomum lignano, a flatworm model organism for stem cell research.</title>
        <authorList>
            <person name="Berezikov E."/>
        </authorList>
    </citation>
    <scope>NUCLEOTIDE SEQUENCE [LARGE SCALE GENOMIC DNA]</scope>
    <source>
        <strain evidence="9">DV1</strain>
        <tissue evidence="9">Whole organism</tissue>
    </source>
</reference>
<dbReference type="PROSITE" id="PS50994">
    <property type="entry name" value="INTEGRASE"/>
    <property type="match status" value="1"/>
</dbReference>
<dbReference type="Gene3D" id="3.10.10.10">
    <property type="entry name" value="HIV Type 1 Reverse Transcriptase, subunit A, domain 1"/>
    <property type="match status" value="1"/>
</dbReference>
<feature type="compositionally biased region" description="Polar residues" evidence="7">
    <location>
        <begin position="167"/>
        <end position="177"/>
    </location>
</feature>
<dbReference type="Proteomes" id="UP000215902">
    <property type="component" value="Unassembled WGS sequence"/>
</dbReference>
<comment type="caution">
    <text evidence="9">The sequence shown here is derived from an EMBL/GenBank/DDBJ whole genome shotgun (WGS) entry which is preliminary data.</text>
</comment>
<feature type="compositionally biased region" description="Basic and acidic residues" evidence="7">
    <location>
        <begin position="201"/>
        <end position="212"/>
    </location>
</feature>
<dbReference type="Pfam" id="PF00665">
    <property type="entry name" value="rve"/>
    <property type="match status" value="1"/>
</dbReference>
<dbReference type="GO" id="GO:0016787">
    <property type="term" value="F:hydrolase activity"/>
    <property type="evidence" value="ECO:0007669"/>
    <property type="project" value="UniProtKB-KW"/>
</dbReference>
<name>A0A267GMP9_9PLAT</name>
<dbReference type="PANTHER" id="PTHR37984">
    <property type="entry name" value="PROTEIN CBG26694"/>
    <property type="match status" value="1"/>
</dbReference>
<dbReference type="FunFam" id="1.10.340.70:FF:000003">
    <property type="entry name" value="Protein CBG25708"/>
    <property type="match status" value="1"/>
</dbReference>
<keyword evidence="3" id="KW-0540">Nuclease</keyword>
<dbReference type="InterPro" id="IPR043128">
    <property type="entry name" value="Rev_trsase/Diguanyl_cyclase"/>
</dbReference>
<dbReference type="Gene3D" id="1.10.340.70">
    <property type="match status" value="1"/>
</dbReference>
<feature type="compositionally biased region" description="Acidic residues" evidence="7">
    <location>
        <begin position="178"/>
        <end position="188"/>
    </location>
</feature>
<protein>
    <recommendedName>
        <fullName evidence="8">Integrase catalytic domain-containing protein</fullName>
    </recommendedName>
</protein>
<accession>A0A267GMP9</accession>
<keyword evidence="1" id="KW-0808">Transferase</keyword>
<evidence type="ECO:0000256" key="7">
    <source>
        <dbReference type="SAM" id="MobiDB-lite"/>
    </source>
</evidence>
<evidence type="ECO:0000256" key="5">
    <source>
        <dbReference type="ARBA" id="ARBA00022801"/>
    </source>
</evidence>
<dbReference type="InterPro" id="IPR050951">
    <property type="entry name" value="Retrovirus_Pol_polyprotein"/>
</dbReference>
<evidence type="ECO:0000256" key="6">
    <source>
        <dbReference type="ARBA" id="ARBA00022918"/>
    </source>
</evidence>
<dbReference type="Gene3D" id="3.30.70.270">
    <property type="match status" value="1"/>
</dbReference>
<dbReference type="AlphaFoldDB" id="A0A267GMP9"/>
<keyword evidence="6" id="KW-0695">RNA-directed DNA polymerase</keyword>
<dbReference type="Gene3D" id="3.30.420.10">
    <property type="entry name" value="Ribonuclease H-like superfamily/Ribonuclease H"/>
    <property type="match status" value="1"/>
</dbReference>
<dbReference type="GO" id="GO:0003964">
    <property type="term" value="F:RNA-directed DNA polymerase activity"/>
    <property type="evidence" value="ECO:0007669"/>
    <property type="project" value="UniProtKB-KW"/>
</dbReference>
<dbReference type="InterPro" id="IPR036397">
    <property type="entry name" value="RNaseH_sf"/>
</dbReference>
<dbReference type="CDD" id="cd09274">
    <property type="entry name" value="RNase_HI_RT_Ty3"/>
    <property type="match status" value="1"/>
</dbReference>
<sequence>MKTGYLQFELHEGSRHLTAFITDEGLYQFRRVPFGLSSAAGFFDFHGFRISGIGIQTIAGRPAGLWHPIAYSSRSLTPAEYNYSVGEKEALAVVWLVEKWHLFTYGRPVTVFTDHSTLSTLLTAGSQGVRPLCILLWTERLRAYPLVNIRYARGSDNTVADLLPRQHPNTHSGNEQDSNADEFEVDPDDSTRTDSQPQRSPRRDHEGHDLTNRHALQGGMARRKAAAPELQEFHRARDELYLWGDGCIARGPATVIPAELRHRVISMAHEGHHGIVRSKQQCRTAAWWPGISKDIETAVRNCMACAQAGESTRPSVPPMIITSTPAAAWEDLQLDICGEFKRAPRHQRFAIVLVDKFSRWPEVALEETVTTKSIINFLEIIWTRWGTPKSITTDNGPQFGRKFDDYVDGRAVEHKRTAVYCPEQNGNVERFNKTLGEGIDAHLTAG</sequence>
<dbReference type="InterPro" id="IPR041588">
    <property type="entry name" value="Integrase_H2C2"/>
</dbReference>
<dbReference type="SUPFAM" id="SSF53098">
    <property type="entry name" value="Ribonuclease H-like"/>
    <property type="match status" value="1"/>
</dbReference>
<dbReference type="GO" id="GO:0003676">
    <property type="term" value="F:nucleic acid binding"/>
    <property type="evidence" value="ECO:0007669"/>
    <property type="project" value="InterPro"/>
</dbReference>
<dbReference type="GO" id="GO:0015074">
    <property type="term" value="P:DNA integration"/>
    <property type="evidence" value="ECO:0007669"/>
    <property type="project" value="InterPro"/>
</dbReference>
<evidence type="ECO:0000256" key="4">
    <source>
        <dbReference type="ARBA" id="ARBA00022759"/>
    </source>
</evidence>
<keyword evidence="4" id="KW-0255">Endonuclease</keyword>
<dbReference type="STRING" id="282301.A0A267GMP9"/>
<keyword evidence="2" id="KW-0548">Nucleotidyltransferase</keyword>
<dbReference type="InterPro" id="IPR043502">
    <property type="entry name" value="DNA/RNA_pol_sf"/>
</dbReference>
<evidence type="ECO:0000259" key="8">
    <source>
        <dbReference type="PROSITE" id="PS50994"/>
    </source>
</evidence>
<dbReference type="GO" id="GO:0004519">
    <property type="term" value="F:endonuclease activity"/>
    <property type="evidence" value="ECO:0007669"/>
    <property type="project" value="UniProtKB-KW"/>
</dbReference>
<feature type="domain" description="Integrase catalytic" evidence="8">
    <location>
        <begin position="321"/>
        <end position="446"/>
    </location>
</feature>
<dbReference type="EMBL" id="NIVC01000237">
    <property type="protein sequence ID" value="PAA87296.1"/>
    <property type="molecule type" value="Genomic_DNA"/>
</dbReference>
<dbReference type="PANTHER" id="PTHR37984:SF15">
    <property type="entry name" value="INTEGRASE CATALYTIC DOMAIN-CONTAINING PROTEIN"/>
    <property type="match status" value="1"/>
</dbReference>
<proteinExistence type="predicted"/>